<proteinExistence type="predicted"/>
<feature type="compositionally biased region" description="Low complexity" evidence="1">
    <location>
        <begin position="190"/>
        <end position="213"/>
    </location>
</feature>
<feature type="compositionally biased region" description="Polar residues" evidence="1">
    <location>
        <begin position="119"/>
        <end position="128"/>
    </location>
</feature>
<dbReference type="KEGG" id="nfu:107396397"/>
<keyword evidence="2" id="KW-1133">Transmembrane helix</keyword>
<evidence type="ECO:0000256" key="2">
    <source>
        <dbReference type="SAM" id="Phobius"/>
    </source>
</evidence>
<reference evidence="4" key="3">
    <citation type="submission" date="2020-03" db="EMBL/GenBank/DDBJ databases">
        <title>Intra-Species Differences in Population Size shape Life History and Genome Evolution.</title>
        <authorList>
            <person name="Willemsen D."/>
            <person name="Cui R."/>
            <person name="Valenzano D.R."/>
        </authorList>
    </citation>
    <scope>NUCLEOTIDE SEQUENCE</scope>
    <source>
        <strain evidence="4">GRZ</strain>
        <tissue evidence="4">Whole</tissue>
    </source>
</reference>
<feature type="compositionally biased region" description="Polar residues" evidence="1">
    <location>
        <begin position="63"/>
        <end position="85"/>
    </location>
</feature>
<dbReference type="OrthoDB" id="8964578at2759"/>
<dbReference type="AlphaFoldDB" id="A0A1A8AG23"/>
<feature type="region of interest" description="Disordered" evidence="1">
    <location>
        <begin position="45"/>
        <end position="231"/>
    </location>
</feature>
<keyword evidence="2" id="KW-0812">Transmembrane</keyword>
<evidence type="ECO:0000256" key="3">
    <source>
        <dbReference type="SAM" id="SignalP"/>
    </source>
</evidence>
<feature type="transmembrane region" description="Helical" evidence="2">
    <location>
        <begin position="241"/>
        <end position="262"/>
    </location>
</feature>
<evidence type="ECO:0000313" key="5">
    <source>
        <dbReference type="EMBL" id="SBP53663.1"/>
    </source>
</evidence>
<feature type="compositionally biased region" description="Low complexity" evidence="1">
    <location>
        <begin position="129"/>
        <end position="144"/>
    </location>
</feature>
<evidence type="ECO:0000313" key="4">
    <source>
        <dbReference type="EMBL" id="KAF7203429.1"/>
    </source>
</evidence>
<gene>
    <name evidence="5" type="primary">Nfu_g_1_014581</name>
    <name evidence="4" type="ORF">G4P62_018516</name>
</gene>
<dbReference type="Proteomes" id="UP000822369">
    <property type="component" value="Chromosome 17"/>
</dbReference>
<accession>A0A1A8AG23</accession>
<reference evidence="5" key="1">
    <citation type="submission" date="2016-05" db="EMBL/GenBank/DDBJ databases">
        <authorList>
            <person name="Lavstsen T."/>
            <person name="Jespersen J.S."/>
        </authorList>
    </citation>
    <scope>NUCLEOTIDE SEQUENCE</scope>
    <source>
        <tissue evidence="5">Brain</tissue>
    </source>
</reference>
<dbReference type="OMA" id="MVHESPT"/>
<dbReference type="EMBL" id="HAEJ01007527">
    <property type="protein sequence ID" value="SBS47984.1"/>
    <property type="molecule type" value="Transcribed_RNA"/>
</dbReference>
<reference evidence="5" key="2">
    <citation type="submission" date="2016-06" db="EMBL/GenBank/DDBJ databases">
        <title>The genome of a short-lived fish provides insights into sex chromosome evolution and the genetic control of aging.</title>
        <authorList>
            <person name="Reichwald K."/>
            <person name="Felder M."/>
            <person name="Petzold A."/>
            <person name="Koch P."/>
            <person name="Groth M."/>
            <person name="Platzer M."/>
        </authorList>
    </citation>
    <scope>NUCLEOTIDE SEQUENCE</scope>
    <source>
        <tissue evidence="5">Brain</tissue>
    </source>
</reference>
<feature type="compositionally biased region" description="Low complexity" evidence="1">
    <location>
        <begin position="49"/>
        <end position="62"/>
    </location>
</feature>
<name>A0A1A8AG23_NOTFU</name>
<sequence length="292" mass="30669">METKLWIALCALLVNSGSVYCEGSVDAKGLAAVPPKDGLSLNITRHEQTNSNNTRSFSSNSTQGSETISGAPNSTNDNGTDTSSAPLFGLDKNQTSSPAPDSSNSSISNTTSPSTISNRKNATSISPPSNHTILNHNNTITLSNQSTTTGTFSPRDVPVNMSTAATAPTIPTPQTSSSPKAPNIPPPANTSQSSTHPETSTTSSPNITSSTQTKVHSESSSHLNVGGSTAENNDSPAFDPLMAGLVSAFVITAVIITLLLFLKLRQRQSGPEFRRLQEVPMDDMEETPLYSY</sequence>
<feature type="compositionally biased region" description="Low complexity" evidence="1">
    <location>
        <begin position="95"/>
        <end position="118"/>
    </location>
</feature>
<feature type="compositionally biased region" description="Polar residues" evidence="1">
    <location>
        <begin position="218"/>
        <end position="231"/>
    </location>
</feature>
<evidence type="ECO:0000256" key="1">
    <source>
        <dbReference type="SAM" id="MobiDB-lite"/>
    </source>
</evidence>
<feature type="signal peptide" evidence="3">
    <location>
        <begin position="1"/>
        <end position="21"/>
    </location>
</feature>
<dbReference type="EMBL" id="JAAVVJ010000017">
    <property type="protein sequence ID" value="KAF7203429.1"/>
    <property type="molecule type" value="Genomic_DNA"/>
</dbReference>
<feature type="chain" id="PRO_5015055519" evidence="3">
    <location>
        <begin position="22"/>
        <end position="292"/>
    </location>
</feature>
<keyword evidence="2" id="KW-0472">Membrane</keyword>
<protein>
    <submittedName>
        <fullName evidence="4">Flocculation protein FLO11-like</fullName>
    </submittedName>
</protein>
<keyword evidence="3" id="KW-0732">Signal</keyword>
<feature type="compositionally biased region" description="Low complexity" evidence="1">
    <location>
        <begin position="162"/>
        <end position="179"/>
    </location>
</feature>
<dbReference type="EMBL" id="HADY01015178">
    <property type="protein sequence ID" value="SBP53663.1"/>
    <property type="molecule type" value="Transcribed_RNA"/>
</dbReference>
<organism evidence="5">
    <name type="scientific">Nothobranchius furzeri</name>
    <name type="common">Turquoise killifish</name>
    <dbReference type="NCBI Taxonomy" id="105023"/>
    <lineage>
        <taxon>Eukaryota</taxon>
        <taxon>Metazoa</taxon>
        <taxon>Chordata</taxon>
        <taxon>Craniata</taxon>
        <taxon>Vertebrata</taxon>
        <taxon>Euteleostomi</taxon>
        <taxon>Actinopterygii</taxon>
        <taxon>Neopterygii</taxon>
        <taxon>Teleostei</taxon>
        <taxon>Neoteleostei</taxon>
        <taxon>Acanthomorphata</taxon>
        <taxon>Ovalentaria</taxon>
        <taxon>Atherinomorphae</taxon>
        <taxon>Cyprinodontiformes</taxon>
        <taxon>Nothobranchiidae</taxon>
        <taxon>Nothobranchius</taxon>
    </lineage>
</organism>